<feature type="region of interest" description="Disordered" evidence="1">
    <location>
        <begin position="191"/>
        <end position="226"/>
    </location>
</feature>
<protein>
    <submittedName>
        <fullName evidence="2">Uncharacterized protein</fullName>
    </submittedName>
</protein>
<comment type="caution">
    <text evidence="2">The sequence shown here is derived from an EMBL/GenBank/DDBJ whole genome shotgun (WGS) entry which is preliminary data.</text>
</comment>
<dbReference type="OrthoDB" id="696609at2759"/>
<evidence type="ECO:0000313" key="2">
    <source>
        <dbReference type="EMBL" id="KAJ1256650.1"/>
    </source>
</evidence>
<evidence type="ECO:0000313" key="3">
    <source>
        <dbReference type="Proteomes" id="UP001164776"/>
    </source>
</evidence>
<dbReference type="PANTHER" id="PTHR33026:SF7">
    <property type="entry name" value="OS03G0100275 PROTEIN"/>
    <property type="match status" value="1"/>
</dbReference>
<keyword evidence="3" id="KW-1185">Reference proteome</keyword>
<feature type="region of interest" description="Disordered" evidence="1">
    <location>
        <begin position="454"/>
        <end position="488"/>
    </location>
</feature>
<organism evidence="2 3">
    <name type="scientific">Paspalum vaginatum</name>
    <name type="common">seashore paspalum</name>
    <dbReference type="NCBI Taxonomy" id="158149"/>
    <lineage>
        <taxon>Eukaryota</taxon>
        <taxon>Viridiplantae</taxon>
        <taxon>Streptophyta</taxon>
        <taxon>Embryophyta</taxon>
        <taxon>Tracheophyta</taxon>
        <taxon>Spermatophyta</taxon>
        <taxon>Magnoliopsida</taxon>
        <taxon>Liliopsida</taxon>
        <taxon>Poales</taxon>
        <taxon>Poaceae</taxon>
        <taxon>PACMAD clade</taxon>
        <taxon>Panicoideae</taxon>
        <taxon>Andropogonodae</taxon>
        <taxon>Paspaleae</taxon>
        <taxon>Paspalinae</taxon>
        <taxon>Paspalum</taxon>
    </lineage>
</organism>
<gene>
    <name evidence="2" type="ORF">BS78_K338200</name>
</gene>
<dbReference type="PANTHER" id="PTHR33026">
    <property type="entry name" value="OS06G0360600 PROTEIN"/>
    <property type="match status" value="1"/>
</dbReference>
<sequence length="488" mass="53003">MKEVQELLDKIDELKNRGLTGMAVAIDFVYHGIQPLKDRVKLACFYSGEDDRTREVNRQVTREEIAIRVRSFFTGRVTNNGAPRSFSVYEPPSEDLLTRYVSEPPYPEELALRSRRSPRAERAVGSPAGTPAGEMLADFYAEVGSEDRMVKDVPALSESASEGMSCRTTRQTVRKRKAATALEAPKVAVLPDEDEVESDGETLDQRKRRISASPSEAGRALVSTGASAKPVIRIVKPKIRLPSASKVISQVAPTTKEVPPPRLETCRAAAGTLSAAGGEKRHQPASESSTRDEEASCSKVVVPESGPVATEPQGKASDAGADDPGTAVESLGKAPELAEGVPVEGRELTASGPVSLLMARASAGSSLMGSVEMPECVRGVFDIYAKNMRLRQEMKAAEEKYKEDEAKAAQSLRIIKAQNQELTELQLAKNAAESEALTLKAQLTNQKATYEARLVEEETSREEELKKLKAENSELVEQHAKDLEDLGR</sequence>
<proteinExistence type="predicted"/>
<accession>A0A9W7XAX6</accession>
<dbReference type="EMBL" id="MU629493">
    <property type="protein sequence ID" value="KAJ1256650.1"/>
    <property type="molecule type" value="Genomic_DNA"/>
</dbReference>
<feature type="region of interest" description="Disordered" evidence="1">
    <location>
        <begin position="272"/>
        <end position="329"/>
    </location>
</feature>
<name>A0A9W7XAX6_9POAL</name>
<feature type="compositionally biased region" description="Basic and acidic residues" evidence="1">
    <location>
        <begin position="278"/>
        <end position="296"/>
    </location>
</feature>
<evidence type="ECO:0000256" key="1">
    <source>
        <dbReference type="SAM" id="MobiDB-lite"/>
    </source>
</evidence>
<dbReference type="Proteomes" id="UP001164776">
    <property type="component" value="Unassembled WGS sequence"/>
</dbReference>
<dbReference type="AlphaFoldDB" id="A0A9W7XAX6"/>
<feature type="compositionally biased region" description="Acidic residues" evidence="1">
    <location>
        <begin position="191"/>
        <end position="202"/>
    </location>
</feature>
<reference evidence="2 3" key="1">
    <citation type="submission" date="2022-10" db="EMBL/GenBank/DDBJ databases">
        <title>WGS assembly of Paspalum vaginatum 540-79.</title>
        <authorList>
            <person name="Sun G."/>
            <person name="Wase N."/>
            <person name="Shu S."/>
            <person name="Jenkins J."/>
            <person name="Zhou B."/>
            <person name="Torres-Rodriguez J."/>
            <person name="Chen C."/>
            <person name="Sandor L."/>
            <person name="Plott C."/>
            <person name="Yoshinga Y."/>
            <person name="Daum C."/>
            <person name="Qi P."/>
            <person name="Barry K."/>
            <person name="Lipzen A."/>
            <person name="Berry L."/>
            <person name="Pedersen C."/>
            <person name="Gottilla T."/>
            <person name="Foltz A."/>
            <person name="Yu H."/>
            <person name="O'Malley R."/>
            <person name="Zhang C."/>
            <person name="Devos K."/>
            <person name="Sigmon B."/>
            <person name="Yu B."/>
            <person name="Obata T."/>
            <person name="Schmutz J."/>
            <person name="Schnable J."/>
        </authorList>
    </citation>
    <scope>NUCLEOTIDE SEQUENCE [LARGE SCALE GENOMIC DNA]</scope>
    <source>
        <strain evidence="3">cv. 540-79</strain>
    </source>
</reference>